<evidence type="ECO:0000256" key="2">
    <source>
        <dbReference type="ARBA" id="ARBA00009253"/>
    </source>
</evidence>
<feature type="compositionally biased region" description="Polar residues" evidence="12">
    <location>
        <begin position="1566"/>
        <end position="1579"/>
    </location>
</feature>
<evidence type="ECO:0000256" key="4">
    <source>
        <dbReference type="ARBA" id="ARBA00022553"/>
    </source>
</evidence>
<dbReference type="FunFam" id="3.30.420.140:FF:000004">
    <property type="entry name" value="Transcription elongation factor spt6"/>
    <property type="match status" value="1"/>
</dbReference>
<feature type="compositionally biased region" description="Basic and acidic residues" evidence="12">
    <location>
        <begin position="99"/>
        <end position="108"/>
    </location>
</feature>
<dbReference type="InterPro" id="IPR036860">
    <property type="entry name" value="SH2_dom_sf"/>
</dbReference>
<dbReference type="GO" id="GO:0003746">
    <property type="term" value="F:translation elongation factor activity"/>
    <property type="evidence" value="ECO:0007669"/>
    <property type="project" value="UniProtKB-KW"/>
</dbReference>
<evidence type="ECO:0000256" key="5">
    <source>
        <dbReference type="ARBA" id="ARBA00023054"/>
    </source>
</evidence>
<dbReference type="Gene3D" id="1.10.3500.10">
    <property type="entry name" value="Tex N-terminal region-like"/>
    <property type="match status" value="1"/>
</dbReference>
<keyword evidence="6 10" id="KW-0804">Transcription</keyword>
<dbReference type="InterPro" id="IPR023319">
    <property type="entry name" value="Tex-like_HTH_dom_sf"/>
</dbReference>
<dbReference type="SUPFAM" id="SSF47781">
    <property type="entry name" value="RuvA domain 2-like"/>
    <property type="match status" value="2"/>
</dbReference>
<feature type="compositionally biased region" description="Acidic residues" evidence="12">
    <location>
        <begin position="1"/>
        <end position="13"/>
    </location>
</feature>
<dbReference type="InterPro" id="IPR035018">
    <property type="entry name" value="Spt6_SH2_C"/>
</dbReference>
<feature type="region of interest" description="Disordered" evidence="12">
    <location>
        <begin position="411"/>
        <end position="438"/>
    </location>
</feature>
<dbReference type="Proteomes" id="UP000053105">
    <property type="component" value="Unassembled WGS sequence"/>
</dbReference>
<organism evidence="15 16">
    <name type="scientific">Melipona quadrifasciata</name>
    <dbReference type="NCBI Taxonomy" id="166423"/>
    <lineage>
        <taxon>Eukaryota</taxon>
        <taxon>Metazoa</taxon>
        <taxon>Ecdysozoa</taxon>
        <taxon>Arthropoda</taxon>
        <taxon>Hexapoda</taxon>
        <taxon>Insecta</taxon>
        <taxon>Pterygota</taxon>
        <taxon>Neoptera</taxon>
        <taxon>Endopterygota</taxon>
        <taxon>Hymenoptera</taxon>
        <taxon>Apocrita</taxon>
        <taxon>Aculeata</taxon>
        <taxon>Apoidea</taxon>
        <taxon>Anthophila</taxon>
        <taxon>Apidae</taxon>
        <taxon>Melipona</taxon>
    </lineage>
</organism>
<dbReference type="InterPro" id="IPR028088">
    <property type="entry name" value="Spt6_HTH_DNA-bd_dom"/>
</dbReference>
<feature type="compositionally biased region" description="Polar residues" evidence="12">
    <location>
        <begin position="1518"/>
        <end position="1530"/>
    </location>
</feature>
<dbReference type="PROSITE" id="PS50001">
    <property type="entry name" value="SH2"/>
    <property type="match status" value="1"/>
</dbReference>
<dbReference type="InterPro" id="IPR042066">
    <property type="entry name" value="Spt6_death-like"/>
</dbReference>
<sequence length="1588" mass="183929">MTDYLDAEAQESEGEGKLDVNEKKKLKKLRMKDSDDDDEDDDEGFIDDDNDDEDSEDSDNSRKRKKNEESEEKKGEVDDERDAIANELFQDSGEEDAERNEISPRGETEDFDEEESEDEDDFIVDGDGIPITEKRKREKPIFSNAALQEAQDIFGVDFDYEEFGKYRENEFEEEEEEEDEYIQDEIEDRRKRSKKNLKKRSIRKSIFELYEPSELIRDIPERMQIRAVPVIPTAEGSNELDFEAEWIYKQAFCQPTISIQDTHLNEEAKERAKKGPQTVYKIKKVLDFIRNQNFEVPFISFYRKEYVSPELNINDLWKIYKFDVKWYQLKQRKENLLKLFKKMRNFQLNEIMKNPDAPLPDNIRVIKGDDIERLKNIQTFEELNDIYQHFMLYYNQSVSVMQEDARKRKQFVEAEENEAEDSAKEIPDVDDDEEEIDDSLKQPVRKGSYYLCKKAGLDGLAKKFGLSPEQFAENVRDNYQRHEIDQDPTEPAVVANDFYSVLFKTSDEILKAAQLMVAIQLAYEPLVRKCIREMYMERAQIFVKPTKKGMKEIDEGHAIYSLKYLKNKPVRDFVGDEFLKLIIAEQDKLITLSFSDMIEGNTSNNYMDEVKQLYYKDEFSKNVQDWNALRTACCRKMYNWIKIAPYTCEFPNKNDEDWDTSKGIRVMALAYVPDPSQAAFTCIISPEGQCTDYLKLPHLLKRKNSFRENEKTLKEADLLAIKKFIATKKPHVVVVGGESREALTIVSEIKECIFNLAEQKEFPAIQVEICDNEFAKVYANCSRSISEFRDYPELLRQAISLARKIQDPLLEFSQLCTIDEEILCLKYHPLQDQLSTDDLIENLYLEFINRVNEVGVDLNRAIQQPHTANLVQFVCGLGPRKGQALIKILKQTNQRLENRTQLITACHMGPKVFVNCAGFIKIDTNSLGDSTEAYVEVLDGSRVHPETYEWARKMAVDALEYDDEDANHAGALEEILETPERLKDLDLDAFAEELERQDFGNKCITLYDIRTELNCRYKDLRIPYQSPNTEKLFDILTKETPETFYIGKLILATVVGVSHRKPQGNQLDQANPVRNDETGLWQCPLCLKNDFPELFEVWNHFDTGACPGKAVSILRLDNGLSGYIDIKNLSDKNVVNPEERVRVGQAIHCRIIKIKVERYSVECTSKTSDLIDKNHKWRPERDIYYDLEAEDAKKLQQRRTYVKRVIIHPNFHNISFIEAEKLMQTVRQGEAIIRPSSKGADHLTVTWKVTNNIYQHIDVKEEGKENAFSLGHSLWIGDEEFEDLDEIIARYINPMAAYVLELLDFKYYKPSIEGIKDKAEEILKEQKKKNPGGIPYIVSANKNYPGKFLLSYLPRNNCRHEYVTVIPDGFQFRNQMFIRISDLFCWFKEHFRDAIPTKPGTTNGTMTSKTLYTGTSGINEINPDTIQRVAQNMPHHMLHSLSKVANQTSRHYPSYTPGVVSINNYGMYENTPYTPGPFLQPIPPVMNSNSHRTARSHRSISNVSDSTNWTKAAEARSKQFTSGDNTTPRSNELKKTSRNQENERATPRNRTPSARTPSYKYPRGTPFTNSSPQNMSLSGDATPLYDES</sequence>
<feature type="domain" description="SH2" evidence="13">
    <location>
        <begin position="1206"/>
        <end position="1311"/>
    </location>
</feature>
<dbReference type="GO" id="GO:0042393">
    <property type="term" value="F:histone binding"/>
    <property type="evidence" value="ECO:0007669"/>
    <property type="project" value="TreeGrafter"/>
</dbReference>
<dbReference type="InterPro" id="IPR041692">
    <property type="entry name" value="HHH_9"/>
</dbReference>
<evidence type="ECO:0000313" key="16">
    <source>
        <dbReference type="Proteomes" id="UP000053105"/>
    </source>
</evidence>
<keyword evidence="11" id="KW-0727">SH2 domain</keyword>
<dbReference type="GO" id="GO:0003677">
    <property type="term" value="F:DNA binding"/>
    <property type="evidence" value="ECO:0007669"/>
    <property type="project" value="InterPro"/>
</dbReference>
<evidence type="ECO:0000256" key="9">
    <source>
        <dbReference type="ARBA" id="ARBA00070625"/>
    </source>
</evidence>
<dbReference type="InterPro" id="IPR035019">
    <property type="entry name" value="Spt6_SH2_N"/>
</dbReference>
<feature type="compositionally biased region" description="Polar residues" evidence="12">
    <location>
        <begin position="1499"/>
        <end position="1510"/>
    </location>
</feature>
<keyword evidence="15" id="KW-0648">Protein biosynthesis</keyword>
<keyword evidence="15" id="KW-0251">Elongation factor</keyword>
<comment type="similarity">
    <text evidence="2 10">Belongs to the SPT6 family.</text>
</comment>
<feature type="compositionally biased region" description="Acidic residues" evidence="12">
    <location>
        <begin position="34"/>
        <end position="58"/>
    </location>
</feature>
<feature type="compositionally biased region" description="Basic and acidic residues" evidence="12">
    <location>
        <begin position="14"/>
        <end position="23"/>
    </location>
</feature>
<feature type="compositionally biased region" description="Basic and acidic residues" evidence="12">
    <location>
        <begin position="66"/>
        <end position="76"/>
    </location>
</feature>
<dbReference type="GO" id="GO:0060429">
    <property type="term" value="P:epithelium development"/>
    <property type="evidence" value="ECO:0007669"/>
    <property type="project" value="UniProtKB-ARBA"/>
</dbReference>
<feature type="region of interest" description="Disordered" evidence="12">
    <location>
        <begin position="1"/>
        <end position="140"/>
    </location>
</feature>
<dbReference type="GO" id="GO:0008023">
    <property type="term" value="C:transcription elongation factor complex"/>
    <property type="evidence" value="ECO:0007669"/>
    <property type="project" value="TreeGrafter"/>
</dbReference>
<evidence type="ECO:0000256" key="6">
    <source>
        <dbReference type="ARBA" id="ARBA00023163"/>
    </source>
</evidence>
<dbReference type="Pfam" id="PF00575">
    <property type="entry name" value="S1"/>
    <property type="match status" value="1"/>
</dbReference>
<evidence type="ECO:0000256" key="3">
    <source>
        <dbReference type="ARBA" id="ARBA00020248"/>
    </source>
</evidence>
<protein>
    <recommendedName>
        <fullName evidence="3">Transcription elongation factor SPT6</fullName>
    </recommendedName>
    <alternativeName>
        <fullName evidence="9">Transcription elongation factor spt6</fullName>
    </alternativeName>
</protein>
<evidence type="ECO:0000313" key="15">
    <source>
        <dbReference type="EMBL" id="KOX73186.1"/>
    </source>
</evidence>
<dbReference type="Pfam" id="PF14639">
    <property type="entry name" value="YqgF"/>
    <property type="match status" value="1"/>
</dbReference>
<dbReference type="Gene3D" id="3.30.420.140">
    <property type="entry name" value="YqgF/RNase H-like domain"/>
    <property type="match status" value="1"/>
</dbReference>
<evidence type="ECO:0000256" key="8">
    <source>
        <dbReference type="ARBA" id="ARBA00023242"/>
    </source>
</evidence>
<evidence type="ECO:0000256" key="7">
    <source>
        <dbReference type="ARBA" id="ARBA00023186"/>
    </source>
</evidence>
<dbReference type="CDD" id="cd09918">
    <property type="entry name" value="SH2_Nterm_SPT6_like"/>
    <property type="match status" value="1"/>
</dbReference>
<dbReference type="GO" id="GO:0034728">
    <property type="term" value="P:nucleosome organization"/>
    <property type="evidence" value="ECO:0007669"/>
    <property type="project" value="TreeGrafter"/>
</dbReference>
<dbReference type="InterPro" id="IPR000980">
    <property type="entry name" value="SH2"/>
</dbReference>
<keyword evidence="16" id="KW-1185">Reference proteome</keyword>
<dbReference type="CDD" id="cd09928">
    <property type="entry name" value="SH2_Cterm_SPT6_like"/>
    <property type="match status" value="1"/>
</dbReference>
<dbReference type="Pfam" id="PF14641">
    <property type="entry name" value="HTH_44"/>
    <property type="match status" value="1"/>
</dbReference>
<dbReference type="PANTHER" id="PTHR10145:SF6">
    <property type="entry name" value="TRANSCRIPTION ELONGATION FACTOR SPT6"/>
    <property type="match status" value="1"/>
</dbReference>
<dbReference type="InterPro" id="IPR003029">
    <property type="entry name" value="S1_domain"/>
</dbReference>
<dbReference type="InterPro" id="IPR012337">
    <property type="entry name" value="RNaseH-like_sf"/>
</dbReference>
<feature type="compositionally biased region" description="Acidic residues" evidence="12">
    <location>
        <begin position="428"/>
        <end position="437"/>
    </location>
</feature>
<dbReference type="GO" id="GO:0031491">
    <property type="term" value="F:nucleosome binding"/>
    <property type="evidence" value="ECO:0007669"/>
    <property type="project" value="TreeGrafter"/>
</dbReference>
<dbReference type="FunFam" id="1.10.150.850:FF:000004">
    <property type="entry name" value="Transcription elongation factor SPT6"/>
    <property type="match status" value="1"/>
</dbReference>
<evidence type="ECO:0000256" key="10">
    <source>
        <dbReference type="PIRNR" id="PIRNR036947"/>
    </source>
</evidence>
<evidence type="ECO:0000256" key="11">
    <source>
        <dbReference type="PROSITE-ProRule" id="PRU00191"/>
    </source>
</evidence>
<feature type="compositionally biased region" description="Basic and acidic residues" evidence="12">
    <location>
        <begin position="1531"/>
        <end position="1546"/>
    </location>
</feature>
<dbReference type="Pfam" id="PF17674">
    <property type="entry name" value="HHH_9"/>
    <property type="match status" value="1"/>
</dbReference>
<dbReference type="EMBL" id="KQ435803">
    <property type="protein sequence ID" value="KOX73186.1"/>
    <property type="molecule type" value="Genomic_DNA"/>
</dbReference>
<dbReference type="Gene3D" id="1.10.10.650">
    <property type="entry name" value="RuvA domain 2-like"/>
    <property type="match status" value="1"/>
</dbReference>
<dbReference type="SUPFAM" id="SSF158832">
    <property type="entry name" value="Tex N-terminal region-like"/>
    <property type="match status" value="1"/>
</dbReference>
<dbReference type="InterPro" id="IPR017072">
    <property type="entry name" value="TF_Spt6"/>
</dbReference>
<dbReference type="Gene3D" id="3.30.505.10">
    <property type="entry name" value="SH2 domain"/>
    <property type="match status" value="2"/>
</dbReference>
<dbReference type="InterPro" id="IPR037027">
    <property type="entry name" value="YqgF/RNaseH-like_dom_sf"/>
</dbReference>
<dbReference type="PROSITE" id="PS50126">
    <property type="entry name" value="S1"/>
    <property type="match status" value="1"/>
</dbReference>
<dbReference type="PIRSF" id="PIRSF036947">
    <property type="entry name" value="Spt6"/>
    <property type="match status" value="1"/>
</dbReference>
<name>A0A0M8ZZD1_9HYME</name>
<dbReference type="OrthoDB" id="343921at2759"/>
<keyword evidence="4" id="KW-0597">Phosphoprotein</keyword>
<comment type="subcellular location">
    <subcellularLocation>
        <location evidence="1 10">Nucleus</location>
    </subcellularLocation>
</comment>
<evidence type="ECO:0000256" key="1">
    <source>
        <dbReference type="ARBA" id="ARBA00004123"/>
    </source>
</evidence>
<evidence type="ECO:0000259" key="13">
    <source>
        <dbReference type="PROSITE" id="PS50001"/>
    </source>
</evidence>
<evidence type="ECO:0000259" key="14">
    <source>
        <dbReference type="PROSITE" id="PS50126"/>
    </source>
</evidence>
<gene>
    <name evidence="15" type="ORF">WN51_14674</name>
</gene>
<dbReference type="Gene3D" id="1.10.150.850">
    <property type="entry name" value="Spt6, helix-hairpin-helix domain"/>
    <property type="match status" value="1"/>
</dbReference>
<dbReference type="Pfam" id="PF14633">
    <property type="entry name" value="SH2_2"/>
    <property type="match status" value="1"/>
</dbReference>
<dbReference type="STRING" id="166423.A0A0M8ZZD1"/>
<dbReference type="InterPro" id="IPR032706">
    <property type="entry name" value="Spt6_HHH"/>
</dbReference>
<proteinExistence type="inferred from homology"/>
<dbReference type="InterPro" id="IPR010994">
    <property type="entry name" value="RuvA_2-like"/>
</dbReference>
<evidence type="ECO:0000256" key="12">
    <source>
        <dbReference type="SAM" id="MobiDB-lite"/>
    </source>
</evidence>
<dbReference type="InterPro" id="IPR023323">
    <property type="entry name" value="Tex-like_dom_sf"/>
</dbReference>
<dbReference type="SUPFAM" id="SSF50249">
    <property type="entry name" value="Nucleic acid-binding proteins"/>
    <property type="match status" value="1"/>
</dbReference>
<dbReference type="Pfam" id="PF14635">
    <property type="entry name" value="HHH_7"/>
    <property type="match status" value="1"/>
</dbReference>
<accession>A0A0M8ZZD1</accession>
<keyword evidence="8 10" id="KW-0539">Nucleus</keyword>
<feature type="region of interest" description="Disordered" evidence="12">
    <location>
        <begin position="1485"/>
        <end position="1588"/>
    </location>
</feature>
<dbReference type="Gene3D" id="1.10.10.2740">
    <property type="entry name" value="Spt6, Death-like domain"/>
    <property type="match status" value="1"/>
</dbReference>
<reference evidence="15 16" key="1">
    <citation type="submission" date="2015-07" db="EMBL/GenBank/DDBJ databases">
        <title>The genome of Melipona quadrifasciata.</title>
        <authorList>
            <person name="Pan H."/>
            <person name="Kapheim K."/>
        </authorList>
    </citation>
    <scope>NUCLEOTIDE SEQUENCE [LARGE SCALE GENOMIC DNA]</scope>
    <source>
        <strain evidence="15">0111107301</strain>
        <tissue evidence="15">Whole body</tissue>
    </source>
</reference>
<dbReference type="SMART" id="SM00732">
    <property type="entry name" value="YqgFc"/>
    <property type="match status" value="1"/>
</dbReference>
<dbReference type="SUPFAM" id="SSF55550">
    <property type="entry name" value="SH2 domain"/>
    <property type="match status" value="1"/>
</dbReference>
<feature type="domain" description="S1 motif" evidence="14">
    <location>
        <begin position="1113"/>
        <end position="1166"/>
    </location>
</feature>
<dbReference type="InterPro" id="IPR028231">
    <property type="entry name" value="Spt6_YqgF"/>
</dbReference>
<keyword evidence="7" id="KW-0143">Chaperone</keyword>
<feature type="compositionally biased region" description="Acidic residues" evidence="12">
    <location>
        <begin position="109"/>
        <end position="124"/>
    </location>
</feature>
<dbReference type="FunFam" id="1.10.10.650:FF:000002">
    <property type="entry name" value="Transcription elongation factor spt6"/>
    <property type="match status" value="1"/>
</dbReference>
<dbReference type="CDD" id="cd00164">
    <property type="entry name" value="S1_like"/>
    <property type="match status" value="1"/>
</dbReference>
<dbReference type="InterPro" id="IPR012340">
    <property type="entry name" value="NA-bd_OB-fold"/>
</dbReference>
<dbReference type="SUPFAM" id="SSF53098">
    <property type="entry name" value="Ribonuclease H-like"/>
    <property type="match status" value="1"/>
</dbReference>
<dbReference type="InterPro" id="IPR006641">
    <property type="entry name" value="YqgF/RNaseH-like_dom"/>
</dbReference>
<dbReference type="GO" id="GO:0140673">
    <property type="term" value="P:transcription elongation-coupled chromatin remodeling"/>
    <property type="evidence" value="ECO:0007669"/>
    <property type="project" value="InterPro"/>
</dbReference>
<keyword evidence="5" id="KW-0175">Coiled coil</keyword>
<comment type="function">
    <text evidence="10">Histone H3-H4 chaperone that plays a role in maintenance of chromatin structure during RNA polymerase II transcription elongation.</text>
</comment>
<dbReference type="SMART" id="SM00252">
    <property type="entry name" value="SH2"/>
    <property type="match status" value="1"/>
</dbReference>
<dbReference type="Gene3D" id="2.40.50.140">
    <property type="entry name" value="Nucleic acid-binding proteins"/>
    <property type="match status" value="1"/>
</dbReference>
<dbReference type="InterPro" id="IPR035420">
    <property type="entry name" value="Spt6_SH2"/>
</dbReference>
<dbReference type="PANTHER" id="PTHR10145">
    <property type="entry name" value="TRANSCRIPTION ELONGATION FACTOR SPT6"/>
    <property type="match status" value="1"/>
</dbReference>
<dbReference type="FunFam" id="3.30.505.10:FF:000030">
    <property type="entry name" value="Transcription elongation factor spt6"/>
    <property type="match status" value="1"/>
</dbReference>
<dbReference type="FunFam" id="1.10.10.2740:FF:000001">
    <property type="entry name" value="Transcription elongation factor spt6"/>
    <property type="match status" value="1"/>
</dbReference>